<dbReference type="NCBIfam" id="NF045624">
    <property type="entry name" value="filament_FraC"/>
    <property type="match status" value="1"/>
</dbReference>
<keyword evidence="1" id="KW-1133">Transmembrane helix</keyword>
<organism evidence="2">
    <name type="scientific">Planktothricoides raciborskii GIHE-MW2</name>
    <dbReference type="NCBI Taxonomy" id="2792601"/>
    <lineage>
        <taxon>Bacteria</taxon>
        <taxon>Bacillati</taxon>
        <taxon>Cyanobacteriota</taxon>
        <taxon>Cyanophyceae</taxon>
        <taxon>Oscillatoriophycideae</taxon>
        <taxon>Oscillatoriales</taxon>
        <taxon>Oscillatoriaceae</taxon>
        <taxon>Planktothricoides</taxon>
    </lineage>
</organism>
<proteinExistence type="predicted"/>
<dbReference type="AlphaFoldDB" id="A0AAU8J9W2"/>
<dbReference type="InterPro" id="IPR054663">
    <property type="entry name" value="FraC"/>
</dbReference>
<dbReference type="RefSeq" id="WP_190877419.1">
    <property type="nucleotide sequence ID" value="NZ_CP159837.1"/>
</dbReference>
<reference evidence="2" key="1">
    <citation type="submission" date="2024-07" db="EMBL/GenBank/DDBJ databases">
        <authorList>
            <person name="Kim Y.J."/>
            <person name="Jeong J.Y."/>
        </authorList>
    </citation>
    <scope>NUCLEOTIDE SEQUENCE</scope>
    <source>
        <strain evidence="2">GIHE-MW2</strain>
    </source>
</reference>
<dbReference type="Pfam" id="PF24301">
    <property type="entry name" value="FraC"/>
    <property type="match status" value="1"/>
</dbReference>
<feature type="transmembrane region" description="Helical" evidence="1">
    <location>
        <begin position="147"/>
        <end position="168"/>
    </location>
</feature>
<accession>A0AAU8J9W2</accession>
<name>A0AAU8J9W2_9CYAN</name>
<sequence>MLSSIIPLKTVFFQTFFLLIQITIEALFFYKFIKISRKKSLEYSIPVNLFSNIIGWLIFFVFVPLANSEFQFQLMNFILFNKLPPNPEWLILTFFIVVFALALTLKITTFMLMERISKYSDELETPTKKKYRHLSLYQIKYRKKYQVIIWGHSLSHGIILLILILVNWNSK</sequence>
<evidence type="ECO:0000313" key="2">
    <source>
        <dbReference type="EMBL" id="XCM35582.1"/>
    </source>
</evidence>
<keyword evidence="1" id="KW-0472">Membrane</keyword>
<keyword evidence="1" id="KW-0812">Transmembrane</keyword>
<gene>
    <name evidence="2" type="primary">fraC</name>
    <name evidence="2" type="ORF">ABWT76_004273</name>
</gene>
<protein>
    <submittedName>
        <fullName evidence="2">Filament integrity protein FraC</fullName>
    </submittedName>
</protein>
<evidence type="ECO:0000256" key="1">
    <source>
        <dbReference type="SAM" id="Phobius"/>
    </source>
</evidence>
<feature type="transmembrane region" description="Helical" evidence="1">
    <location>
        <begin position="89"/>
        <end position="113"/>
    </location>
</feature>
<feature type="transmembrane region" description="Helical" evidence="1">
    <location>
        <begin position="12"/>
        <end position="33"/>
    </location>
</feature>
<feature type="transmembrane region" description="Helical" evidence="1">
    <location>
        <begin position="45"/>
        <end position="66"/>
    </location>
</feature>
<dbReference type="EMBL" id="CP159837">
    <property type="protein sequence ID" value="XCM35582.1"/>
    <property type="molecule type" value="Genomic_DNA"/>
</dbReference>